<proteinExistence type="predicted"/>
<evidence type="ECO:0000256" key="3">
    <source>
        <dbReference type="ARBA" id="ARBA00022692"/>
    </source>
</evidence>
<dbReference type="PANTHER" id="PTHR33529:SF6">
    <property type="entry name" value="YJGP_YJGQ FAMILY PERMEASE"/>
    <property type="match status" value="1"/>
</dbReference>
<keyword evidence="2" id="KW-1003">Cell membrane</keyword>
<dbReference type="GO" id="GO:0043190">
    <property type="term" value="C:ATP-binding cassette (ABC) transporter complex"/>
    <property type="evidence" value="ECO:0007669"/>
    <property type="project" value="TreeGrafter"/>
</dbReference>
<evidence type="ECO:0000256" key="5">
    <source>
        <dbReference type="ARBA" id="ARBA00023136"/>
    </source>
</evidence>
<gene>
    <name evidence="7" type="ORF">FM111_02640</name>
</gene>
<dbReference type="RefSeq" id="WP_087139203.1">
    <property type="nucleotide sequence ID" value="NZ_FUIE01000016.1"/>
</dbReference>
<feature type="transmembrane region" description="Helical" evidence="6">
    <location>
        <begin position="12"/>
        <end position="33"/>
    </location>
</feature>
<dbReference type="AlphaFoldDB" id="A0A1R4F4Y0"/>
<accession>A0A1R4F4Y0</accession>
<feature type="transmembrane region" description="Helical" evidence="6">
    <location>
        <begin position="281"/>
        <end position="299"/>
    </location>
</feature>
<feature type="transmembrane region" description="Helical" evidence="6">
    <location>
        <begin position="311"/>
        <end position="331"/>
    </location>
</feature>
<feature type="transmembrane region" description="Helical" evidence="6">
    <location>
        <begin position="98"/>
        <end position="121"/>
    </location>
</feature>
<feature type="transmembrane region" description="Helical" evidence="6">
    <location>
        <begin position="53"/>
        <end position="77"/>
    </location>
</feature>
<reference evidence="7 8" key="1">
    <citation type="submission" date="2017-02" db="EMBL/GenBank/DDBJ databases">
        <authorList>
            <person name="Peterson S.W."/>
        </authorList>
    </citation>
    <scope>NUCLEOTIDE SEQUENCE [LARGE SCALE GENOMIC DNA]</scope>
    <source>
        <strain evidence="7 8">3F5N</strain>
    </source>
</reference>
<keyword evidence="3 6" id="KW-0812">Transmembrane</keyword>
<comment type="subcellular location">
    <subcellularLocation>
        <location evidence="1">Cell membrane</location>
        <topology evidence="1">Multi-pass membrane protein</topology>
    </subcellularLocation>
</comment>
<dbReference type="InterPro" id="IPR005495">
    <property type="entry name" value="LptG/LptF_permease"/>
</dbReference>
<evidence type="ECO:0000256" key="6">
    <source>
        <dbReference type="SAM" id="Phobius"/>
    </source>
</evidence>
<dbReference type="Proteomes" id="UP000195766">
    <property type="component" value="Unassembled WGS sequence"/>
</dbReference>
<evidence type="ECO:0000313" key="8">
    <source>
        <dbReference type="Proteomes" id="UP000195766"/>
    </source>
</evidence>
<keyword evidence="4 6" id="KW-1133">Transmembrane helix</keyword>
<name>A0A1R4F4Y0_BREDI</name>
<feature type="transmembrane region" description="Helical" evidence="6">
    <location>
        <begin position="337"/>
        <end position="355"/>
    </location>
</feature>
<dbReference type="PANTHER" id="PTHR33529">
    <property type="entry name" value="SLR0882 PROTEIN-RELATED"/>
    <property type="match status" value="1"/>
</dbReference>
<evidence type="ECO:0000313" key="7">
    <source>
        <dbReference type="EMBL" id="SJM50978.1"/>
    </source>
</evidence>
<evidence type="ECO:0000256" key="2">
    <source>
        <dbReference type="ARBA" id="ARBA00022475"/>
    </source>
</evidence>
<organism evidence="7 8">
    <name type="scientific">Brevundimonas diminuta 3F5N</name>
    <dbReference type="NCBI Taxonomy" id="1255603"/>
    <lineage>
        <taxon>Bacteria</taxon>
        <taxon>Pseudomonadati</taxon>
        <taxon>Pseudomonadota</taxon>
        <taxon>Alphaproteobacteria</taxon>
        <taxon>Caulobacterales</taxon>
        <taxon>Caulobacteraceae</taxon>
        <taxon>Brevundimonas</taxon>
    </lineage>
</organism>
<evidence type="ECO:0008006" key="9">
    <source>
        <dbReference type="Google" id="ProtNLM"/>
    </source>
</evidence>
<evidence type="ECO:0000256" key="1">
    <source>
        <dbReference type="ARBA" id="ARBA00004651"/>
    </source>
</evidence>
<protein>
    <recommendedName>
        <fullName evidence="9">Permease YjgP/YjgQ family protein</fullName>
    </recommendedName>
</protein>
<keyword evidence="5 6" id="KW-0472">Membrane</keyword>
<evidence type="ECO:0000256" key="4">
    <source>
        <dbReference type="ARBA" id="ARBA00022989"/>
    </source>
</evidence>
<sequence length="377" mass="41362">MTLIQRYLFRQIGLPIVAAVAALAGIGLLSQSLDQLEVIVERGQSVWVMVKLTLLALPQLIAVILPIGLFVGALIALTRLQREQELTAAYAAGVSRWALIRPALQIALIVTIVALLVNVFVQPWAQREGRRQAFAIRTDLAALLVEEGRFVQGPDGLTVYVQQIEQNGLMKNLFVYLDNGKTVTTWDAETARFGRVDGLPVLTMQNGSMQRYSSREVLNQLSFDQQVFDLSPYAKTTERIRFKPSDLWLTDLFDPTPALLESAGTRGELAAEGHSRLASPLYALAAMAFALAAILGGAFSRSGYAGRIAKAAGAFLVLRVIGYGLVAGSAWNGSLNILQYVVPLAATFLALRILFRALKPRRRRTWALLDRLKARFA</sequence>
<dbReference type="Pfam" id="PF03739">
    <property type="entry name" value="LptF_LptG"/>
    <property type="match status" value="1"/>
</dbReference>
<dbReference type="EMBL" id="FUIE01000016">
    <property type="protein sequence ID" value="SJM50978.1"/>
    <property type="molecule type" value="Genomic_DNA"/>
</dbReference>
<dbReference type="GO" id="GO:0015920">
    <property type="term" value="P:lipopolysaccharide transport"/>
    <property type="evidence" value="ECO:0007669"/>
    <property type="project" value="TreeGrafter"/>
</dbReference>
<dbReference type="OrthoDB" id="8477889at2"/>